<gene>
    <name evidence="1" type="ORF">HPS9_07710</name>
</gene>
<dbReference type="Proteomes" id="UP000027441">
    <property type="component" value="Unassembled WGS sequence"/>
</dbReference>
<protein>
    <submittedName>
        <fullName evidence="1">Uncharacterized protein</fullName>
    </submittedName>
</protein>
<dbReference type="RefSeq" id="WP_035491744.1">
    <property type="nucleotide sequence ID" value="NZ_JDSN01000088.1"/>
</dbReference>
<dbReference type="EMBL" id="JDSN01000088">
    <property type="protein sequence ID" value="KDB45450.1"/>
    <property type="molecule type" value="Genomic_DNA"/>
</dbReference>
<organism evidence="1 2">
    <name type="scientific">Glaesserella parasuis HPS9</name>
    <dbReference type="NCBI Taxonomy" id="1450513"/>
    <lineage>
        <taxon>Bacteria</taxon>
        <taxon>Pseudomonadati</taxon>
        <taxon>Pseudomonadota</taxon>
        <taxon>Gammaproteobacteria</taxon>
        <taxon>Pasteurellales</taxon>
        <taxon>Pasteurellaceae</taxon>
        <taxon>Glaesserella</taxon>
    </lineage>
</organism>
<sequence length="99" mass="11957">MKSPEKHPELVVCAAIKLFNITDPNIEIIIPSIRHYDQTFRLIKENMEYDEWWKKEQGFLTNFSRFVDRREALEIAKANNQIRFNIGYEPKELYSEMLY</sequence>
<evidence type="ECO:0000313" key="2">
    <source>
        <dbReference type="Proteomes" id="UP000027441"/>
    </source>
</evidence>
<dbReference type="Pfam" id="PF26092">
    <property type="entry name" value="T4_Y16D"/>
    <property type="match status" value="1"/>
</dbReference>
<accession>A0A836Z0A1</accession>
<reference evidence="1 2" key="1">
    <citation type="submission" date="2014-02" db="EMBL/GenBank/DDBJ databases">
        <title>Comparative genomics of Haemophilus parasuis isolated from pig lungs.</title>
        <authorList>
            <person name="Kittichotirat W."/>
            <person name="Bumgarner R.E."/>
            <person name="Lawrence P."/>
        </authorList>
    </citation>
    <scope>NUCLEOTIDE SEQUENCE [LARGE SCALE GENOMIC DNA]</scope>
    <source>
        <strain evidence="1 2">HPS9</strain>
    </source>
</reference>
<proteinExistence type="predicted"/>
<evidence type="ECO:0000313" key="1">
    <source>
        <dbReference type="EMBL" id="KDB45450.1"/>
    </source>
</evidence>
<dbReference type="AlphaFoldDB" id="A0A836Z0A1"/>
<comment type="caution">
    <text evidence="1">The sequence shown here is derived from an EMBL/GenBank/DDBJ whole genome shotgun (WGS) entry which is preliminary data.</text>
</comment>
<dbReference type="InterPro" id="IPR058630">
    <property type="entry name" value="T4_Y16D"/>
</dbReference>
<name>A0A836Z0A1_GLAPU</name>